<feature type="region of interest" description="Disordered" evidence="1">
    <location>
        <begin position="40"/>
        <end position="72"/>
    </location>
</feature>
<comment type="caution">
    <text evidence="2">The sequence shown here is derived from an EMBL/GenBank/DDBJ whole genome shotgun (WGS) entry which is preliminary data.</text>
</comment>
<accession>A0ABV4SJL0</accession>
<evidence type="ECO:0000313" key="3">
    <source>
        <dbReference type="Proteomes" id="UP001571476"/>
    </source>
</evidence>
<evidence type="ECO:0000256" key="1">
    <source>
        <dbReference type="SAM" id="MobiDB-lite"/>
    </source>
</evidence>
<sequence>MYEKGSVLAGTAQTGCARARPTNGETQALKMVRAVLQEERFNGTGARSPGPGRREWCTAGKDTPSAPASAIN</sequence>
<feature type="region of interest" description="Disordered" evidence="1">
    <location>
        <begin position="1"/>
        <end position="21"/>
    </location>
</feature>
<keyword evidence="3" id="KW-1185">Reference proteome</keyword>
<protein>
    <submittedName>
        <fullName evidence="2">Uncharacterized protein</fullName>
    </submittedName>
</protein>
<gene>
    <name evidence="2" type="ORF">ACEG43_21105</name>
</gene>
<proteinExistence type="predicted"/>
<dbReference type="EMBL" id="JBGOSP010000010">
    <property type="protein sequence ID" value="MFA3838641.1"/>
    <property type="molecule type" value="Genomic_DNA"/>
</dbReference>
<organism evidence="2 3">
    <name type="scientific">Streptomyces aureus</name>
    <dbReference type="NCBI Taxonomy" id="193461"/>
    <lineage>
        <taxon>Bacteria</taxon>
        <taxon>Bacillati</taxon>
        <taxon>Actinomycetota</taxon>
        <taxon>Actinomycetes</taxon>
        <taxon>Kitasatosporales</taxon>
        <taxon>Streptomycetaceae</taxon>
        <taxon>Streptomyces</taxon>
    </lineage>
</organism>
<dbReference type="RefSeq" id="WP_372563733.1">
    <property type="nucleotide sequence ID" value="NZ_JBGOSP010000010.1"/>
</dbReference>
<reference evidence="2 3" key="1">
    <citation type="submission" date="2024-08" db="EMBL/GenBank/DDBJ databases">
        <title>Genome sequence of Streptomyces aureus CACIA-1.46HGO.</title>
        <authorList>
            <person name="Evangelista-Martinez Z."/>
        </authorList>
    </citation>
    <scope>NUCLEOTIDE SEQUENCE [LARGE SCALE GENOMIC DNA]</scope>
    <source>
        <strain evidence="2 3">CACIA-1.46HGO</strain>
    </source>
</reference>
<dbReference type="Proteomes" id="UP001571476">
    <property type="component" value="Unassembled WGS sequence"/>
</dbReference>
<evidence type="ECO:0000313" key="2">
    <source>
        <dbReference type="EMBL" id="MFA3838641.1"/>
    </source>
</evidence>
<name>A0ABV4SJL0_9ACTN</name>